<evidence type="ECO:0000313" key="1">
    <source>
        <dbReference type="EMBL" id="KAG6372776.1"/>
    </source>
</evidence>
<organism evidence="1 2">
    <name type="scientific">Boletus reticuloceps</name>
    <dbReference type="NCBI Taxonomy" id="495285"/>
    <lineage>
        <taxon>Eukaryota</taxon>
        <taxon>Fungi</taxon>
        <taxon>Dikarya</taxon>
        <taxon>Basidiomycota</taxon>
        <taxon>Agaricomycotina</taxon>
        <taxon>Agaricomycetes</taxon>
        <taxon>Agaricomycetidae</taxon>
        <taxon>Boletales</taxon>
        <taxon>Boletineae</taxon>
        <taxon>Boletaceae</taxon>
        <taxon>Boletoideae</taxon>
        <taxon>Boletus</taxon>
    </lineage>
</organism>
<dbReference type="OrthoDB" id="2682105at2759"/>
<comment type="caution">
    <text evidence="1">The sequence shown here is derived from an EMBL/GenBank/DDBJ whole genome shotgun (WGS) entry which is preliminary data.</text>
</comment>
<reference evidence="1" key="1">
    <citation type="submission" date="2021-03" db="EMBL/GenBank/DDBJ databases">
        <title>Evolutionary innovations through gain and loss of genes in the ectomycorrhizal Boletales.</title>
        <authorList>
            <person name="Wu G."/>
            <person name="Miyauchi S."/>
            <person name="Morin E."/>
            <person name="Yang Z.-L."/>
            <person name="Xu J."/>
            <person name="Martin F.M."/>
        </authorList>
    </citation>
    <scope>NUCLEOTIDE SEQUENCE</scope>
    <source>
        <strain evidence="1">BR01</strain>
    </source>
</reference>
<proteinExistence type="predicted"/>
<sequence>MRANTNAVFANKRRLVVPCDRRPTVKLGKGTARELARSCAEKRNKEEEAIGEVMEYIDNMATELARRFQRSHRHYLDKFYIGSKLTRMRKQKTSAWSAFMHFKSTEVNADKDVGEKNRLAQLSTRTTEYRALSDQERQQLITKFDKEKAANLKPSPTISAQTHVNEVSNSFDACVEELNVLNHKHGVEGLIVIVQGSHSIKMDPRVHMTSEVISHFLRTATSNDPMVFGMKMEVAALCAGNVPSM</sequence>
<keyword evidence="2" id="KW-1185">Reference proteome</keyword>
<gene>
    <name evidence="1" type="ORF">JVT61DRAFT_7175</name>
</gene>
<evidence type="ECO:0000313" key="2">
    <source>
        <dbReference type="Proteomes" id="UP000683000"/>
    </source>
</evidence>
<dbReference type="Proteomes" id="UP000683000">
    <property type="component" value="Unassembled WGS sequence"/>
</dbReference>
<accession>A0A8I2YIR0</accession>
<protein>
    <submittedName>
        <fullName evidence="1">Uncharacterized protein</fullName>
    </submittedName>
</protein>
<dbReference type="EMBL" id="JAGFBS010000025">
    <property type="protein sequence ID" value="KAG6372776.1"/>
    <property type="molecule type" value="Genomic_DNA"/>
</dbReference>
<dbReference type="AlphaFoldDB" id="A0A8I2YIR0"/>
<name>A0A8I2YIR0_9AGAM</name>